<dbReference type="GO" id="GO:0016757">
    <property type="term" value="F:glycosyltransferase activity"/>
    <property type="evidence" value="ECO:0007669"/>
    <property type="project" value="UniProtKB-KW"/>
</dbReference>
<comment type="similarity">
    <text evidence="2">Belongs to the glycosyltransferase 2 family.</text>
</comment>
<keyword evidence="8" id="KW-1185">Reference proteome</keyword>
<evidence type="ECO:0000259" key="6">
    <source>
        <dbReference type="Pfam" id="PF02709"/>
    </source>
</evidence>
<dbReference type="RefSeq" id="WP_273940688.1">
    <property type="nucleotide sequence ID" value="NZ_CP097263.1"/>
</dbReference>
<evidence type="ECO:0000256" key="3">
    <source>
        <dbReference type="ARBA" id="ARBA00022676"/>
    </source>
</evidence>
<evidence type="ECO:0000256" key="2">
    <source>
        <dbReference type="ARBA" id="ARBA00006739"/>
    </source>
</evidence>
<dbReference type="InterPro" id="IPR029044">
    <property type="entry name" value="Nucleotide-diphossugar_trans"/>
</dbReference>
<dbReference type="Gene3D" id="3.90.550.10">
    <property type="entry name" value="Spore Coat Polysaccharide Biosynthesis Protein SpsA, Chain A"/>
    <property type="match status" value="1"/>
</dbReference>
<dbReference type="EMBL" id="JBHLUD010000005">
    <property type="protein sequence ID" value="MFC0543431.1"/>
    <property type="molecule type" value="Genomic_DNA"/>
</dbReference>
<keyword evidence="4 7" id="KW-0808">Transferase</keyword>
<dbReference type="SUPFAM" id="SSF53448">
    <property type="entry name" value="Nucleotide-diphospho-sugar transferases"/>
    <property type="match status" value="1"/>
</dbReference>
<dbReference type="EC" id="2.4.-.-" evidence="7"/>
<evidence type="ECO:0000313" key="7">
    <source>
        <dbReference type="EMBL" id="MFC0543431.1"/>
    </source>
</evidence>
<dbReference type="PANTHER" id="PTHR43179">
    <property type="entry name" value="RHAMNOSYLTRANSFERASE WBBL"/>
    <property type="match status" value="1"/>
</dbReference>
<dbReference type="PANTHER" id="PTHR43179:SF12">
    <property type="entry name" value="GALACTOFURANOSYLTRANSFERASE GLFT2"/>
    <property type="match status" value="1"/>
</dbReference>
<evidence type="ECO:0000256" key="1">
    <source>
        <dbReference type="ARBA" id="ARBA00004776"/>
    </source>
</evidence>
<evidence type="ECO:0000313" key="8">
    <source>
        <dbReference type="Proteomes" id="UP001589810"/>
    </source>
</evidence>
<evidence type="ECO:0000259" key="5">
    <source>
        <dbReference type="Pfam" id="PF00535"/>
    </source>
</evidence>
<keyword evidence="3 7" id="KW-0328">Glycosyltransferase</keyword>
<evidence type="ECO:0000256" key="4">
    <source>
        <dbReference type="ARBA" id="ARBA00022679"/>
    </source>
</evidence>
<dbReference type="Pfam" id="PF00535">
    <property type="entry name" value="Glycos_transf_2"/>
    <property type="match status" value="1"/>
</dbReference>
<organism evidence="7 8">
    <name type="scientific">Kutzneria chonburiensis</name>
    <dbReference type="NCBI Taxonomy" id="1483604"/>
    <lineage>
        <taxon>Bacteria</taxon>
        <taxon>Bacillati</taxon>
        <taxon>Actinomycetota</taxon>
        <taxon>Actinomycetes</taxon>
        <taxon>Pseudonocardiales</taxon>
        <taxon>Pseudonocardiaceae</taxon>
        <taxon>Kutzneria</taxon>
    </lineage>
</organism>
<reference evidence="7 8" key="1">
    <citation type="submission" date="2024-09" db="EMBL/GenBank/DDBJ databases">
        <authorList>
            <person name="Sun Q."/>
            <person name="Mori K."/>
        </authorList>
    </citation>
    <scope>NUCLEOTIDE SEQUENCE [LARGE SCALE GENOMIC DNA]</scope>
    <source>
        <strain evidence="7 8">TBRC 1432</strain>
    </source>
</reference>
<proteinExistence type="inferred from homology"/>
<dbReference type="InterPro" id="IPR001173">
    <property type="entry name" value="Glyco_trans_2-like"/>
</dbReference>
<feature type="domain" description="Glycosyltransferase 2-like" evidence="5">
    <location>
        <begin position="4"/>
        <end position="149"/>
    </location>
</feature>
<accession>A0ABV6MUD1</accession>
<dbReference type="Pfam" id="PF02709">
    <property type="entry name" value="Glyco_transf_7C"/>
    <property type="match status" value="1"/>
</dbReference>
<feature type="domain" description="Galactosyltransferase C-terminal" evidence="6">
    <location>
        <begin position="171"/>
        <end position="212"/>
    </location>
</feature>
<comment type="pathway">
    <text evidence="1">Cell wall biogenesis; cell wall polysaccharide biosynthesis.</text>
</comment>
<name>A0ABV6MUD1_9PSEU</name>
<dbReference type="InterPro" id="IPR027791">
    <property type="entry name" value="Galactosyl_T_C"/>
</dbReference>
<dbReference type="Proteomes" id="UP001589810">
    <property type="component" value="Unassembled WGS sequence"/>
</dbReference>
<protein>
    <submittedName>
        <fullName evidence="7">Glycosyltransferase family 2 protein</fullName>
        <ecNumber evidence="7">2.4.-.-</ecNumber>
    </submittedName>
</protein>
<sequence>MPLSVVVPAYDQAYSLELALGSLSRQTLPVEDFEIVIVDDCSTEDLAAVVDRFADVLDIQYLRNEVNLGRARTRNRGIAAARHDDLMLLDSDSYCAPDLLERHHRFADRPAGQILLGRRLEPEWDSLSTLARGDFPSAHSPLEQDPRYNLGFEPDTFLDSRTPWLFAYCNNMSVSRKLLDTVGGFNEDFRRWGYEDNELAYRIFQHHGRASGYFRYDADAVTYHLPHWRNWSVDWAGAQGYVPYMKERYRHFDVEFLGAPPAVLARMVPYYEQCLEALRTAGSVVPSLPSAGRELWFGFGVGRGCDHAAPVGADNLHLIGVSTPFAEGAYDRVVNVDLWRMLNAADMSALLLEGFRLAGEVTLVWSAAVDAPVATDLDYVVAMLRPHCRLEVRAGEGFALLHCRPLGG</sequence>
<comment type="caution">
    <text evidence="7">The sequence shown here is derived from an EMBL/GenBank/DDBJ whole genome shotgun (WGS) entry which is preliminary data.</text>
</comment>
<gene>
    <name evidence="7" type="ORF">ACFFH7_18160</name>
</gene>